<feature type="transmembrane region" description="Helical" evidence="5">
    <location>
        <begin position="140"/>
        <end position="161"/>
    </location>
</feature>
<dbReference type="PANTHER" id="PTHR43394">
    <property type="entry name" value="ATP-DEPENDENT PERMEASE MDL1, MITOCHONDRIAL"/>
    <property type="match status" value="1"/>
</dbReference>
<dbReference type="SUPFAM" id="SSF90123">
    <property type="entry name" value="ABC transporter transmembrane region"/>
    <property type="match status" value="1"/>
</dbReference>
<keyword evidence="2 5" id="KW-0812">Transmembrane</keyword>
<dbReference type="Proteomes" id="UP000306697">
    <property type="component" value="Unassembled WGS sequence"/>
</dbReference>
<keyword evidence="3 5" id="KW-1133">Transmembrane helix</keyword>
<name>A0A4S5BIT5_BIFLI</name>
<evidence type="ECO:0000256" key="5">
    <source>
        <dbReference type="SAM" id="Phobius"/>
    </source>
</evidence>
<dbReference type="PANTHER" id="PTHR43394:SF1">
    <property type="entry name" value="ATP-BINDING CASSETTE SUB-FAMILY B MEMBER 10, MITOCHONDRIAL"/>
    <property type="match status" value="1"/>
</dbReference>
<dbReference type="EMBL" id="SSWL01000007">
    <property type="protein sequence ID" value="THJ29548.1"/>
    <property type="molecule type" value="Genomic_DNA"/>
</dbReference>
<dbReference type="Pfam" id="PF00664">
    <property type="entry name" value="ABC_membrane"/>
    <property type="match status" value="1"/>
</dbReference>
<evidence type="ECO:0000313" key="7">
    <source>
        <dbReference type="EMBL" id="THJ29548.1"/>
    </source>
</evidence>
<sequence length="219" mass="23938">MRVVKVLMQHIGEFKRDAIITPLVMIGEVVCEMIVPLLMATLIDNGVEKGDMQVVVRTSLIMLVVVLCGLTVGCLGSVFGSMAAAGFARNLRQDQYNAIQTFSFSNIDRFSTPSLVTRLTTDVMNIQNAFMMILRMAPRAFSSLLVAMCMVFVVSGRMAPIYLGANLIVAGDLNAGDLTSLLMYCINILMSLVMLSMTIVMITMSSASAPRRRSVHRTV</sequence>
<protein>
    <submittedName>
        <fullName evidence="7">ABC transporter ATP-binding protein</fullName>
    </submittedName>
</protein>
<dbReference type="InterPro" id="IPR039421">
    <property type="entry name" value="Type_1_exporter"/>
</dbReference>
<dbReference type="GO" id="GO:0015421">
    <property type="term" value="F:ABC-type oligopeptide transporter activity"/>
    <property type="evidence" value="ECO:0007669"/>
    <property type="project" value="TreeGrafter"/>
</dbReference>
<comment type="subcellular location">
    <subcellularLocation>
        <location evidence="1">Cell membrane</location>
        <topology evidence="1">Multi-pass membrane protein</topology>
    </subcellularLocation>
</comment>
<dbReference type="RefSeq" id="WP_136500510.1">
    <property type="nucleotide sequence ID" value="NZ_SSWL01000007.1"/>
</dbReference>
<gene>
    <name evidence="7" type="ORF">E6L38_05475</name>
</gene>
<evidence type="ECO:0000256" key="2">
    <source>
        <dbReference type="ARBA" id="ARBA00022692"/>
    </source>
</evidence>
<dbReference type="AlphaFoldDB" id="A0A4S5BIT5"/>
<evidence type="ECO:0000313" key="8">
    <source>
        <dbReference type="Proteomes" id="UP000306697"/>
    </source>
</evidence>
<dbReference type="InterPro" id="IPR011527">
    <property type="entry name" value="ABC1_TM_dom"/>
</dbReference>
<accession>A0A4S5BIT5</accession>
<evidence type="ECO:0000256" key="3">
    <source>
        <dbReference type="ARBA" id="ARBA00022989"/>
    </source>
</evidence>
<proteinExistence type="predicted"/>
<evidence type="ECO:0000256" key="1">
    <source>
        <dbReference type="ARBA" id="ARBA00004651"/>
    </source>
</evidence>
<evidence type="ECO:0000256" key="4">
    <source>
        <dbReference type="ARBA" id="ARBA00023136"/>
    </source>
</evidence>
<evidence type="ECO:0000259" key="6">
    <source>
        <dbReference type="PROSITE" id="PS50929"/>
    </source>
</evidence>
<dbReference type="Gene3D" id="1.20.1560.10">
    <property type="entry name" value="ABC transporter type 1, transmembrane domain"/>
    <property type="match status" value="1"/>
</dbReference>
<dbReference type="GO" id="GO:0005524">
    <property type="term" value="F:ATP binding"/>
    <property type="evidence" value="ECO:0007669"/>
    <property type="project" value="UniProtKB-KW"/>
</dbReference>
<feature type="transmembrane region" description="Helical" evidence="5">
    <location>
        <begin position="181"/>
        <end position="204"/>
    </location>
</feature>
<dbReference type="InterPro" id="IPR036640">
    <property type="entry name" value="ABC1_TM_sf"/>
</dbReference>
<dbReference type="PROSITE" id="PS50929">
    <property type="entry name" value="ABC_TM1F"/>
    <property type="match status" value="1"/>
</dbReference>
<comment type="caution">
    <text evidence="7">The sequence shown here is derived from an EMBL/GenBank/DDBJ whole genome shotgun (WGS) entry which is preliminary data.</text>
</comment>
<keyword evidence="4 5" id="KW-0472">Membrane</keyword>
<feature type="transmembrane region" description="Helical" evidence="5">
    <location>
        <begin position="60"/>
        <end position="87"/>
    </location>
</feature>
<keyword evidence="7" id="KW-0547">Nucleotide-binding</keyword>
<reference evidence="7 8" key="1">
    <citation type="submission" date="2019-04" db="EMBL/GenBank/DDBJ databases">
        <title>Genome Announcement To Ensure Probiotic Safety of Bifidobacterium longum subsp infantis UBBI-01.</title>
        <authorList>
            <person name="Sulthana A."/>
            <person name="Lakshmi S.G."/>
            <person name="Madempudi R.S."/>
        </authorList>
    </citation>
    <scope>NUCLEOTIDE SEQUENCE [LARGE SCALE GENOMIC DNA]</scope>
    <source>
        <strain evidence="7 8">UBBI-01</strain>
    </source>
</reference>
<keyword evidence="7" id="KW-0067">ATP-binding</keyword>
<dbReference type="GO" id="GO:0005886">
    <property type="term" value="C:plasma membrane"/>
    <property type="evidence" value="ECO:0007669"/>
    <property type="project" value="UniProtKB-SubCell"/>
</dbReference>
<feature type="transmembrane region" description="Helical" evidence="5">
    <location>
        <begin position="20"/>
        <end position="40"/>
    </location>
</feature>
<feature type="domain" description="ABC transmembrane type-1" evidence="6">
    <location>
        <begin position="19"/>
        <end position="219"/>
    </location>
</feature>
<organism evidence="7 8">
    <name type="scientific">Bifidobacterium longum subsp. infantis</name>
    <dbReference type="NCBI Taxonomy" id="1682"/>
    <lineage>
        <taxon>Bacteria</taxon>
        <taxon>Bacillati</taxon>
        <taxon>Actinomycetota</taxon>
        <taxon>Actinomycetes</taxon>
        <taxon>Bifidobacteriales</taxon>
        <taxon>Bifidobacteriaceae</taxon>
        <taxon>Bifidobacterium</taxon>
    </lineage>
</organism>